<proteinExistence type="predicted"/>
<feature type="region of interest" description="Disordered" evidence="1">
    <location>
        <begin position="306"/>
        <end position="377"/>
    </location>
</feature>
<feature type="compositionally biased region" description="Basic and acidic residues" evidence="1">
    <location>
        <begin position="350"/>
        <end position="361"/>
    </location>
</feature>
<feature type="transmembrane region" description="Helical" evidence="2">
    <location>
        <begin position="699"/>
        <end position="720"/>
    </location>
</feature>
<feature type="transmembrane region" description="Helical" evidence="2">
    <location>
        <begin position="931"/>
        <end position="958"/>
    </location>
</feature>
<keyword evidence="2" id="KW-0812">Transmembrane</keyword>
<feature type="region of interest" description="Disordered" evidence="1">
    <location>
        <begin position="40"/>
        <end position="221"/>
    </location>
</feature>
<evidence type="ECO:0008006" key="5">
    <source>
        <dbReference type="Google" id="ProtNLM"/>
    </source>
</evidence>
<keyword evidence="2" id="KW-0472">Membrane</keyword>
<gene>
    <name evidence="3" type="ORF">ACHAWU_001775</name>
</gene>
<feature type="compositionally biased region" description="Low complexity" evidence="1">
    <location>
        <begin position="152"/>
        <end position="163"/>
    </location>
</feature>
<feature type="transmembrane region" description="Helical" evidence="2">
    <location>
        <begin position="616"/>
        <end position="635"/>
    </location>
</feature>
<feature type="compositionally biased region" description="Basic residues" evidence="1">
    <location>
        <begin position="164"/>
        <end position="175"/>
    </location>
</feature>
<dbReference type="PANTHER" id="PTHR43596">
    <property type="entry name" value="ADP,ATP CARRIER PROTEIN"/>
    <property type="match status" value="1"/>
</dbReference>
<sequence length="1115" mass="121116">MDLIRKPQRPITTMNIDDENDLLSSSEVQEELIGRLASAHIRDVAPTDNVENDDGGEHEIPINTSEESNIDDDYDDEDAPTPEGFFIGSSSSSTSPTTKPLQMQRQQLMSMQQQSLTQHQEQSSQQQQQQQQHLHQQFGHEQLPQSQETQMTLPPLSSWSTSTPHHHQHHPHHHLQQQQQPSSPPRHNRNFGELLLPHSCPRPTTTSSIIGGGASISTGSGGGLNYERPMYTSSSMGALLPPTTFDRSYSSSEGLLDEDNKNNNNDNGGGSGSRRSSMDTCPASRAAAAMRELECSNLRKISELGEWKDDDDEEGEGTMGDIARQETFRTGHVSHQQRRWEEEDEDENDSDSRRTTGRDGDCTPLPPRTAAHPTTTTTTTIPSIYTYTPYSLSGKILTYISCRFVPTHHQHTHGGSALAGFLALLLVTCANYMLGPMRDAAALAVGVSHIPALTLASTVLALGSSVPVGWLFEAPDPRRRRVWKRMGLTRGETQGTSLALFYRVFAFLLLSYALGFKLVDQFGKRGGSGGGEVGVEEEDADESAIAVVGTFFLRIGLGMGIPVIKMISSAEGFARDILGFHQLAPSSTLSTSIQSALELYSGESIPSLFLHACRSLVNKFGAVIYIMFFLVVHLMKLHSLSLIWGVTMEAMEYEENAEKQRASLEERRLGYNTSWGNSVSNGAQPSTKPSKSAQRLKRLGFVGFGGTLGGIIGSVIASFAAHILHMSGLLIVAAILLEISANLSVELGRIMQRHWEEQMRYQSCDSLASLASSEDLAGQSTVDSSMRKSASMGSMKRVASGSLSSGNLANLAAQQEQQERNRRTTISEGGGSGIGGMTRAKSIASLSTASEDKATTATSTPVSANPQPLIDDNSFKQRLLRGITTILRSRLLMAIFTYNALYASTSVLLSFQRAELVANRSSSASSAVSNTAFLAKINTASSVAVFALQASGLGAYIATFCGQHGALALMPIIRLCGVALLGWWHLMSNGKPPDLIMFLVIDEFTKVINFAIAKPVRENLWRGLSAEARYEAKPIVDTLANRWGGGSAAFLVSFINGITDLTGLGVVNEHNGERSIFGFPPVLLLCMILTAWWTAVSADIGNIRHKIDLELKKQQ</sequence>
<feature type="region of interest" description="Disordered" evidence="1">
    <location>
        <begin position="778"/>
        <end position="869"/>
    </location>
</feature>
<accession>A0ABD3M7V7</accession>
<feature type="region of interest" description="Disordered" evidence="1">
    <location>
        <begin position="1"/>
        <end position="23"/>
    </location>
</feature>
<feature type="compositionally biased region" description="Polar residues" evidence="1">
    <location>
        <begin position="778"/>
        <end position="792"/>
    </location>
</feature>
<feature type="compositionally biased region" description="Gly residues" evidence="1">
    <location>
        <begin position="210"/>
        <end position="221"/>
    </location>
</feature>
<keyword evidence="2" id="KW-1133">Transmembrane helix</keyword>
<evidence type="ECO:0000256" key="2">
    <source>
        <dbReference type="SAM" id="Phobius"/>
    </source>
</evidence>
<feature type="transmembrane region" description="Helical" evidence="2">
    <location>
        <begin position="440"/>
        <end position="472"/>
    </location>
</feature>
<organism evidence="3 4">
    <name type="scientific">Discostella pseudostelligera</name>
    <dbReference type="NCBI Taxonomy" id="259834"/>
    <lineage>
        <taxon>Eukaryota</taxon>
        <taxon>Sar</taxon>
        <taxon>Stramenopiles</taxon>
        <taxon>Ochrophyta</taxon>
        <taxon>Bacillariophyta</taxon>
        <taxon>Coscinodiscophyceae</taxon>
        <taxon>Thalassiosirophycidae</taxon>
        <taxon>Stephanodiscales</taxon>
        <taxon>Stephanodiscaceae</taxon>
        <taxon>Discostella</taxon>
    </lineage>
</organism>
<feature type="transmembrane region" description="Helical" evidence="2">
    <location>
        <begin position="965"/>
        <end position="986"/>
    </location>
</feature>
<feature type="compositionally biased region" description="Low complexity" evidence="1">
    <location>
        <begin position="799"/>
        <end position="816"/>
    </location>
</feature>
<protein>
    <recommendedName>
        <fullName evidence="5">ADP,ATP carrier protein</fullName>
    </recommendedName>
</protein>
<feature type="compositionally biased region" description="Acidic residues" evidence="1">
    <location>
        <begin position="68"/>
        <end position="80"/>
    </location>
</feature>
<feature type="transmembrane region" description="Helical" evidence="2">
    <location>
        <begin position="493"/>
        <end position="514"/>
    </location>
</feature>
<dbReference type="AlphaFoldDB" id="A0ABD3M7V7"/>
<feature type="transmembrane region" description="Helical" evidence="2">
    <location>
        <begin position="417"/>
        <end position="434"/>
    </location>
</feature>
<feature type="transmembrane region" description="Helical" evidence="2">
    <location>
        <begin position="1076"/>
        <end position="1096"/>
    </location>
</feature>
<feature type="compositionally biased region" description="Low complexity" evidence="1">
    <location>
        <begin position="368"/>
        <end position="377"/>
    </location>
</feature>
<dbReference type="EMBL" id="JALLBG020000224">
    <property type="protein sequence ID" value="KAL3758759.1"/>
    <property type="molecule type" value="Genomic_DNA"/>
</dbReference>
<feature type="transmembrane region" description="Helical" evidence="2">
    <location>
        <begin position="891"/>
        <end position="911"/>
    </location>
</feature>
<evidence type="ECO:0000313" key="3">
    <source>
        <dbReference type="EMBL" id="KAL3758759.1"/>
    </source>
</evidence>
<dbReference type="InterPro" id="IPR036259">
    <property type="entry name" value="MFS_trans_sf"/>
</dbReference>
<name>A0ABD3M7V7_9STRA</name>
<keyword evidence="4" id="KW-1185">Reference proteome</keyword>
<dbReference type="SUPFAM" id="SSF103473">
    <property type="entry name" value="MFS general substrate transporter"/>
    <property type="match status" value="1"/>
</dbReference>
<evidence type="ECO:0000313" key="4">
    <source>
        <dbReference type="Proteomes" id="UP001530293"/>
    </source>
</evidence>
<feature type="compositionally biased region" description="Low complexity" evidence="1">
    <location>
        <begin position="89"/>
        <end position="137"/>
    </location>
</feature>
<dbReference type="Proteomes" id="UP001530293">
    <property type="component" value="Unassembled WGS sequence"/>
</dbReference>
<feature type="transmembrane region" description="Helical" evidence="2">
    <location>
        <begin position="726"/>
        <end position="745"/>
    </location>
</feature>
<feature type="region of interest" description="Disordered" evidence="1">
    <location>
        <begin position="235"/>
        <end position="285"/>
    </location>
</feature>
<feature type="compositionally biased region" description="Polar residues" evidence="1">
    <location>
        <begin position="844"/>
        <end position="866"/>
    </location>
</feature>
<reference evidence="3 4" key="1">
    <citation type="submission" date="2024-10" db="EMBL/GenBank/DDBJ databases">
        <title>Updated reference genomes for cyclostephanoid diatoms.</title>
        <authorList>
            <person name="Roberts W.R."/>
            <person name="Alverson A.J."/>
        </authorList>
    </citation>
    <scope>NUCLEOTIDE SEQUENCE [LARGE SCALE GENOMIC DNA]</scope>
    <source>
        <strain evidence="3 4">AJA232-27</strain>
    </source>
</reference>
<dbReference type="PANTHER" id="PTHR43596:SF1">
    <property type="entry name" value="ADP,ATP CARRIER PROTEIN"/>
    <property type="match status" value="1"/>
</dbReference>
<comment type="caution">
    <text evidence="3">The sequence shown here is derived from an EMBL/GenBank/DDBJ whole genome shotgun (WGS) entry which is preliminary data.</text>
</comment>
<evidence type="ECO:0000256" key="1">
    <source>
        <dbReference type="SAM" id="MobiDB-lite"/>
    </source>
</evidence>